<sequence length="344" mass="39139">MAIVKVRDLKPGMVLDKDIESLKTGAVLVGGGAVLNRKLISHIKNLGVREVNIFDESSFLKEHPEDSLVIKYEKLSDKVENTFSDIKFGKKIILTEISDEVDELIFELISNNNILGRLKQLEKRDDYTFNHSLDVCMLATMLGKWLEYSQIQLKQLSLAGIFHDIGKLKISDDIINKPGKLTKSEFEIIKKHPIYGYDILNETVGISKNVALGVLQHHERQDGSGYPYGLKESEIHEFARIIAVCDIYDAMTSNRVYKGKESPFLVAEHLDDESFRNLDPRITRIFLDNISKFYVGSRVRISNGEVGEIIFVNPQMPTKPIVKVGDKYINFLEEKKLQIVDILK</sequence>
<keyword evidence="3" id="KW-1185">Reference proteome</keyword>
<dbReference type="InterPro" id="IPR037522">
    <property type="entry name" value="HD_GYP_dom"/>
</dbReference>
<proteinExistence type="predicted"/>
<dbReference type="SMART" id="SM00471">
    <property type="entry name" value="HDc"/>
    <property type="match status" value="1"/>
</dbReference>
<name>A0A1M5Z5A1_9FIRM</name>
<dbReference type="Gene3D" id="1.10.3210.10">
    <property type="entry name" value="Hypothetical protein af1432"/>
    <property type="match status" value="1"/>
</dbReference>
<dbReference type="PANTHER" id="PTHR43155">
    <property type="entry name" value="CYCLIC DI-GMP PHOSPHODIESTERASE PA4108-RELATED"/>
    <property type="match status" value="1"/>
</dbReference>
<dbReference type="EMBL" id="FQXR01000021">
    <property type="protein sequence ID" value="SHI19455.1"/>
    <property type="molecule type" value="Genomic_DNA"/>
</dbReference>
<dbReference type="PANTHER" id="PTHR43155:SF2">
    <property type="entry name" value="CYCLIC DI-GMP PHOSPHODIESTERASE PA4108"/>
    <property type="match status" value="1"/>
</dbReference>
<dbReference type="CDD" id="cd00077">
    <property type="entry name" value="HDc"/>
    <property type="match status" value="1"/>
</dbReference>
<accession>A0A1M5Z5A1</accession>
<evidence type="ECO:0000259" key="1">
    <source>
        <dbReference type="PROSITE" id="PS51832"/>
    </source>
</evidence>
<evidence type="ECO:0000313" key="3">
    <source>
        <dbReference type="Proteomes" id="UP000184389"/>
    </source>
</evidence>
<dbReference type="AlphaFoldDB" id="A0A1M5Z5A1"/>
<dbReference type="Pfam" id="PF13487">
    <property type="entry name" value="HD_5"/>
    <property type="match status" value="1"/>
</dbReference>
<gene>
    <name evidence="2" type="ORF">SAMN02745180_02757</name>
</gene>
<dbReference type="STRING" id="1123281.SAMN02745180_02757"/>
<dbReference type="InterPro" id="IPR003607">
    <property type="entry name" value="HD/PDEase_dom"/>
</dbReference>
<dbReference type="SUPFAM" id="SSF109604">
    <property type="entry name" value="HD-domain/PDEase-like"/>
    <property type="match status" value="1"/>
</dbReference>
<dbReference type="Proteomes" id="UP000184389">
    <property type="component" value="Unassembled WGS sequence"/>
</dbReference>
<dbReference type="RefSeq" id="WP_084604312.1">
    <property type="nucleotide sequence ID" value="NZ_FQXR01000021.1"/>
</dbReference>
<dbReference type="PROSITE" id="PS51832">
    <property type="entry name" value="HD_GYP"/>
    <property type="match status" value="1"/>
</dbReference>
<evidence type="ECO:0000313" key="2">
    <source>
        <dbReference type="EMBL" id="SHI19455.1"/>
    </source>
</evidence>
<dbReference type="OrthoDB" id="9804747at2"/>
<organism evidence="2 3">
    <name type="scientific">Sporanaerobacter acetigenes DSM 13106</name>
    <dbReference type="NCBI Taxonomy" id="1123281"/>
    <lineage>
        <taxon>Bacteria</taxon>
        <taxon>Bacillati</taxon>
        <taxon>Bacillota</taxon>
        <taxon>Tissierellia</taxon>
        <taxon>Tissierellales</taxon>
        <taxon>Sporanaerobacteraceae</taxon>
        <taxon>Sporanaerobacter</taxon>
    </lineage>
</organism>
<feature type="domain" description="HD-GYP" evidence="1">
    <location>
        <begin position="106"/>
        <end position="302"/>
    </location>
</feature>
<reference evidence="2 3" key="1">
    <citation type="submission" date="2016-11" db="EMBL/GenBank/DDBJ databases">
        <authorList>
            <person name="Jaros S."/>
            <person name="Januszkiewicz K."/>
            <person name="Wedrychowicz H."/>
        </authorList>
    </citation>
    <scope>NUCLEOTIDE SEQUENCE [LARGE SCALE GENOMIC DNA]</scope>
    <source>
        <strain evidence="2 3">DSM 13106</strain>
    </source>
</reference>
<protein>
    <submittedName>
        <fullName evidence="2">HD-GYP domain, c-di-GMP phosphodiesterase class II (Or its inactivated variant)</fullName>
    </submittedName>
</protein>